<dbReference type="AlphaFoldDB" id="A0A4P9X5P7"/>
<feature type="transmembrane region" description="Helical" evidence="2">
    <location>
        <begin position="641"/>
        <end position="661"/>
    </location>
</feature>
<feature type="region of interest" description="Disordered" evidence="1">
    <location>
        <begin position="1059"/>
        <end position="1084"/>
    </location>
</feature>
<evidence type="ECO:0000256" key="1">
    <source>
        <dbReference type="SAM" id="MobiDB-lite"/>
    </source>
</evidence>
<feature type="region of interest" description="Disordered" evidence="1">
    <location>
        <begin position="46"/>
        <end position="65"/>
    </location>
</feature>
<keyword evidence="2" id="KW-0812">Transmembrane</keyword>
<evidence type="ECO:0000313" key="3">
    <source>
        <dbReference type="EMBL" id="RKP00463.1"/>
    </source>
</evidence>
<sequence>MSHHPTLIILRDINFGLVVWFNLSNLLYIWRQYVQRQKYRQAQAEEGLAASHDSTTTGGIGPRMGLGIGSRGPPVVASWLRRLGLARPAAALTRACRAANQGLQRRLRSWRSWWRPRRWRRRPPPPPPPVPRATVAAALAAVAATPTAVLPLADRRQSPRLSHVSSCVSYALPPLPLPMPPPPPRPPPASDADAHDAVLFPFATAWGVPEAWPTPLDGPAAVSSAPAVAPMPALPLWHGHPPRSHMTVADDAATTWHASEVDNASTLSEADESVVDAAHHDKIDSSCGQAMEAIMTATGILTLCYTGVMVVDVTVIYSFMRRWSDPKHRTLSEVMSPTASFVLCSVLPRIGNALIETIAILSTLFYWNRFRLAAQQVQLVDTFSVTPGGAPWHPAMSARLRWDAFQELLIPSRACQAFATPTPTPTPTATTMTTTTTTTAPLVQPMVATPLPPATDGPPALVPSASDTTAVAPSPPALVLALPSSSSFAPQTESSVPVHVGVATAEHGRDEDHVHDAADGALTKATDTPTAAGKPPAAAVTTSTMPVAPGVVGTLSPADAQSLGKSSWAAGPSSPLVRAMRDLLLSSGFQWLVHVLAMAICATFVGLATWNQIGVKIATQCDLRGYGIHIWPARSVTLFSILYVTISCVFTLLSSSLMVVYGQHRDYRIYQMLRLILVLTVIEALTNIIVYIPLRMRFNPGGRWSLTIHMSQTIHFLIMVASFPNFPRRLFQLPGYDFWKRYDTRRAASRRHARTKQRHQRHVRAQQHQQPQADAPVEPLTHSTDSSSRTLHPAAWSGAWHAALATAAASADARRPRLAEAPGGEPERLALPPFTATAPASVASAVAAYEGDSGGALAAASCGAHPRPAPVLPVTLLAVPPGLGVAGAFPALERACAGPLSPTCRGHRRSNALIHPRSALAPTPLWPMPAPLPSSSPSSSPSPAPSPSPRPAGLPAPPTALHGALSTYAASQGPFAVDTLGTGSAADGAAAPWRPQPATLMVESAAGAVASRVRGSGGASRPPLRSHRRCWSFHAWDVDVDSDGDDDMSSRLGLAPALASASADRSGLPGSRSDSTTSSSVYGR</sequence>
<organism evidence="3 4">
    <name type="scientific">Caulochytrium protostelioides</name>
    <dbReference type="NCBI Taxonomy" id="1555241"/>
    <lineage>
        <taxon>Eukaryota</taxon>
        <taxon>Fungi</taxon>
        <taxon>Fungi incertae sedis</taxon>
        <taxon>Chytridiomycota</taxon>
        <taxon>Chytridiomycota incertae sedis</taxon>
        <taxon>Chytridiomycetes</taxon>
        <taxon>Caulochytriales</taxon>
        <taxon>Caulochytriaceae</taxon>
        <taxon>Caulochytrium</taxon>
    </lineage>
</organism>
<keyword evidence="2" id="KW-1133">Transmembrane helix</keyword>
<feature type="compositionally biased region" description="Low complexity" evidence="1">
    <location>
        <begin position="766"/>
        <end position="777"/>
    </location>
</feature>
<feature type="region of interest" description="Disordered" evidence="1">
    <location>
        <begin position="749"/>
        <end position="792"/>
    </location>
</feature>
<evidence type="ECO:0000256" key="2">
    <source>
        <dbReference type="SAM" id="Phobius"/>
    </source>
</evidence>
<feature type="transmembrane region" description="Helical" evidence="2">
    <location>
        <begin position="300"/>
        <end position="320"/>
    </location>
</feature>
<dbReference type="EMBL" id="ML014214">
    <property type="protein sequence ID" value="RKP00463.1"/>
    <property type="molecule type" value="Genomic_DNA"/>
</dbReference>
<feature type="transmembrane region" description="Helical" evidence="2">
    <location>
        <begin position="340"/>
        <end position="367"/>
    </location>
</feature>
<feature type="transmembrane region" description="Helical" evidence="2">
    <location>
        <begin position="673"/>
        <end position="694"/>
    </location>
</feature>
<keyword evidence="2" id="KW-0472">Membrane</keyword>
<feature type="compositionally biased region" description="Pro residues" evidence="1">
    <location>
        <begin position="924"/>
        <end position="958"/>
    </location>
</feature>
<dbReference type="Proteomes" id="UP000274922">
    <property type="component" value="Unassembled WGS sequence"/>
</dbReference>
<name>A0A4P9X5P7_9FUNG</name>
<keyword evidence="4" id="KW-1185">Reference proteome</keyword>
<feature type="transmembrane region" description="Helical" evidence="2">
    <location>
        <begin position="588"/>
        <end position="610"/>
    </location>
</feature>
<proteinExistence type="predicted"/>
<reference evidence="4" key="1">
    <citation type="journal article" date="2018" name="Nat. Microbiol.">
        <title>Leveraging single-cell genomics to expand the fungal tree of life.</title>
        <authorList>
            <person name="Ahrendt S.R."/>
            <person name="Quandt C.A."/>
            <person name="Ciobanu D."/>
            <person name="Clum A."/>
            <person name="Salamov A."/>
            <person name="Andreopoulos B."/>
            <person name="Cheng J.F."/>
            <person name="Woyke T."/>
            <person name="Pelin A."/>
            <person name="Henrissat B."/>
            <person name="Reynolds N.K."/>
            <person name="Benny G.L."/>
            <person name="Smith M.E."/>
            <person name="James T.Y."/>
            <person name="Grigoriev I.V."/>
        </authorList>
    </citation>
    <scope>NUCLEOTIDE SEQUENCE [LARGE SCALE GENOMIC DNA]</scope>
    <source>
        <strain evidence="4">ATCC 52028</strain>
    </source>
</reference>
<accession>A0A4P9X5P7</accession>
<protein>
    <submittedName>
        <fullName evidence="3">Uncharacterized protein</fullName>
    </submittedName>
</protein>
<feature type="compositionally biased region" description="Basic residues" evidence="1">
    <location>
        <begin position="749"/>
        <end position="765"/>
    </location>
</feature>
<feature type="transmembrane region" description="Helical" evidence="2">
    <location>
        <begin position="13"/>
        <end position="30"/>
    </location>
</feature>
<feature type="region of interest" description="Disordered" evidence="1">
    <location>
        <begin position="924"/>
        <end position="960"/>
    </location>
</feature>
<gene>
    <name evidence="3" type="ORF">CXG81DRAFT_19574</name>
</gene>
<feature type="compositionally biased region" description="Polar residues" evidence="1">
    <location>
        <begin position="781"/>
        <end position="790"/>
    </location>
</feature>
<evidence type="ECO:0000313" key="4">
    <source>
        <dbReference type="Proteomes" id="UP000274922"/>
    </source>
</evidence>